<dbReference type="CDD" id="cd07570">
    <property type="entry name" value="GAT_Gln-NAD-synth"/>
    <property type="match status" value="1"/>
</dbReference>
<accession>A0A6J4LUL6</accession>
<evidence type="ECO:0000259" key="11">
    <source>
        <dbReference type="PROSITE" id="PS50263"/>
    </source>
</evidence>
<dbReference type="SUPFAM" id="SSF56317">
    <property type="entry name" value="Carbon-nitrogen hydrolase"/>
    <property type="match status" value="1"/>
</dbReference>
<dbReference type="GO" id="GO:0003952">
    <property type="term" value="F:NAD+ synthase (glutamine-hydrolyzing) activity"/>
    <property type="evidence" value="ECO:0007669"/>
    <property type="project" value="UniProtKB-UniRule"/>
</dbReference>
<reference evidence="12" key="1">
    <citation type="submission" date="2020-02" db="EMBL/GenBank/DDBJ databases">
        <authorList>
            <person name="Meier V. D."/>
        </authorList>
    </citation>
    <scope>NUCLEOTIDE SEQUENCE</scope>
    <source>
        <strain evidence="12">AVDCRST_MAG11</strain>
    </source>
</reference>
<dbReference type="EMBL" id="CADCTU010000653">
    <property type="protein sequence ID" value="CAA9341335.1"/>
    <property type="molecule type" value="Genomic_DNA"/>
</dbReference>
<keyword evidence="6 7" id="KW-0520">NAD</keyword>
<dbReference type="InterPro" id="IPR036526">
    <property type="entry name" value="C-N_Hydrolase_sf"/>
</dbReference>
<dbReference type="InterPro" id="IPR014445">
    <property type="entry name" value="Gln-dep_NAD_synthase"/>
</dbReference>
<feature type="binding site" evidence="7">
    <location>
        <position position="190"/>
    </location>
    <ligand>
        <name>L-glutamine</name>
        <dbReference type="ChEBI" id="CHEBI:58359"/>
    </ligand>
</feature>
<feature type="binding site" evidence="7">
    <location>
        <position position="429"/>
    </location>
    <ligand>
        <name>ATP</name>
        <dbReference type="ChEBI" id="CHEBI:30616"/>
    </ligand>
</feature>
<dbReference type="Pfam" id="PF02540">
    <property type="entry name" value="NAD_synthase"/>
    <property type="match status" value="1"/>
</dbReference>
<dbReference type="Gene3D" id="3.40.50.620">
    <property type="entry name" value="HUPs"/>
    <property type="match status" value="1"/>
</dbReference>
<keyword evidence="4 7" id="KW-0547">Nucleotide-binding</keyword>
<dbReference type="GO" id="GO:0008795">
    <property type="term" value="F:NAD+ synthase activity"/>
    <property type="evidence" value="ECO:0007669"/>
    <property type="project" value="UniProtKB-UniRule"/>
</dbReference>
<evidence type="ECO:0000256" key="5">
    <source>
        <dbReference type="ARBA" id="ARBA00022840"/>
    </source>
</evidence>
<evidence type="ECO:0000256" key="3">
    <source>
        <dbReference type="ARBA" id="ARBA00022598"/>
    </source>
</evidence>
<feature type="compositionally biased region" description="Low complexity" evidence="10">
    <location>
        <begin position="276"/>
        <end position="288"/>
    </location>
</feature>
<dbReference type="NCBIfam" id="NF010588">
    <property type="entry name" value="PRK13981.1"/>
    <property type="match status" value="1"/>
</dbReference>
<dbReference type="NCBIfam" id="TIGR00552">
    <property type="entry name" value="nadE"/>
    <property type="match status" value="1"/>
</dbReference>
<feature type="region of interest" description="Disordered" evidence="10">
    <location>
        <begin position="260"/>
        <end position="296"/>
    </location>
</feature>
<dbReference type="UniPathway" id="UPA00253">
    <property type="reaction ID" value="UER00334"/>
</dbReference>
<dbReference type="GO" id="GO:0005524">
    <property type="term" value="F:ATP binding"/>
    <property type="evidence" value="ECO:0007669"/>
    <property type="project" value="UniProtKB-UniRule"/>
</dbReference>
<evidence type="ECO:0000256" key="8">
    <source>
        <dbReference type="PIRNR" id="PIRNR006630"/>
    </source>
</evidence>
<evidence type="ECO:0000256" key="10">
    <source>
        <dbReference type="SAM" id="MobiDB-lite"/>
    </source>
</evidence>
<comment type="pathway">
    <text evidence="1 7 8">Cofactor biosynthesis; NAD(+) biosynthesis; NAD(+) from deamido-NAD(+) (L-Gln route): step 1/1.</text>
</comment>
<dbReference type="GO" id="GO:0004359">
    <property type="term" value="F:glutaminase activity"/>
    <property type="evidence" value="ECO:0007669"/>
    <property type="project" value="InterPro"/>
</dbReference>
<dbReference type="InterPro" id="IPR022310">
    <property type="entry name" value="NAD/GMP_synthase"/>
</dbReference>
<keyword evidence="3 7" id="KW-0436">Ligase</keyword>
<evidence type="ECO:0000256" key="6">
    <source>
        <dbReference type="ARBA" id="ARBA00023027"/>
    </source>
</evidence>
<protein>
    <recommendedName>
        <fullName evidence="7 8">Glutamine-dependent NAD(+) synthetase</fullName>
        <ecNumber evidence="7 8">6.3.5.1</ecNumber>
    </recommendedName>
    <alternativeName>
        <fullName evidence="7 8">NAD(+) synthase [glutamine-hydrolyzing]</fullName>
    </alternativeName>
</protein>
<feature type="binding site" evidence="7">
    <location>
        <position position="196"/>
    </location>
    <ligand>
        <name>L-glutamine</name>
        <dbReference type="ChEBI" id="CHEBI:58359"/>
    </ligand>
</feature>
<evidence type="ECO:0000256" key="4">
    <source>
        <dbReference type="ARBA" id="ARBA00022741"/>
    </source>
</evidence>
<feature type="binding site" evidence="7">
    <location>
        <position position="132"/>
    </location>
    <ligand>
        <name>L-glutamine</name>
        <dbReference type="ChEBI" id="CHEBI:58359"/>
    </ligand>
</feature>
<dbReference type="InterPro" id="IPR014729">
    <property type="entry name" value="Rossmann-like_a/b/a_fold"/>
</dbReference>
<comment type="catalytic activity">
    <reaction evidence="7 8">
        <text>deamido-NAD(+) + L-glutamine + ATP + H2O = L-glutamate + AMP + diphosphate + NAD(+) + H(+)</text>
        <dbReference type="Rhea" id="RHEA:24384"/>
        <dbReference type="ChEBI" id="CHEBI:15377"/>
        <dbReference type="ChEBI" id="CHEBI:15378"/>
        <dbReference type="ChEBI" id="CHEBI:29985"/>
        <dbReference type="ChEBI" id="CHEBI:30616"/>
        <dbReference type="ChEBI" id="CHEBI:33019"/>
        <dbReference type="ChEBI" id="CHEBI:57540"/>
        <dbReference type="ChEBI" id="CHEBI:58359"/>
        <dbReference type="ChEBI" id="CHEBI:58437"/>
        <dbReference type="ChEBI" id="CHEBI:456215"/>
        <dbReference type="EC" id="6.3.5.1"/>
    </reaction>
</comment>
<keyword evidence="5 7" id="KW-0067">ATP-binding</keyword>
<dbReference type="SUPFAM" id="SSF52402">
    <property type="entry name" value="Adenine nucleotide alpha hydrolases-like"/>
    <property type="match status" value="1"/>
</dbReference>
<dbReference type="GO" id="GO:0005737">
    <property type="term" value="C:cytoplasm"/>
    <property type="evidence" value="ECO:0007669"/>
    <property type="project" value="InterPro"/>
</dbReference>
<name>A0A6J4LUL6_9BACT</name>
<dbReference type="InterPro" id="IPR003010">
    <property type="entry name" value="C-N_Hydrolase"/>
</dbReference>
<sequence length="587" mass="62731">MSTQIHDPSIRVAAAQLPNVVGDLDGNARRIAEAMTWAEEQRADVLVFPELALTGYPLADLAAREDFVDRAVAVLGDLAARSDRVASVVSTIARVPPRRSWDTRERSLAIGAAVLCGGEVRGTYHKVLLPNYEIFDEARNFAPGERPDALWRIGDTIAGISICEDMWSGDGPPERQATRGARILLVPNASPFHREKPAGRLELAARVARRNGTPVVYVNCVGGQDELVFDGGSLVVDANGECLYQARQFAEERFVLDVPLGPPREPRGPVTTVHTRPAPAREPIAAAPSQKPPTDDEQVWDALVLGTRDFVTRNGASTVALGLSGGIDAAVCAAVAADALGPAAVLGIAMPGPDSPPEELEDARELAATLGIRLEVVPLRRATSILSDELESGLVGELDDRAAGALQARMRAAILWAACDQLGSLPLATGNKSELSIGSAALHGDMAGAFAPLKDCRKTLLHRLAELRNARGPAIPARILERTPLALPSEDGEGPLYSVLDAIVERYVERGETLAQLVADYDPAVVRGVLQLVDDAELERRQMPPGVRITARAFGQDLRMPITHAWRPFEAEEAEIASDVPALVNVS</sequence>
<dbReference type="HAMAP" id="MF_02090">
    <property type="entry name" value="NadE_glutamine_dep"/>
    <property type="match status" value="1"/>
</dbReference>
<keyword evidence="12" id="KW-0808">Transferase</keyword>
<dbReference type="PANTHER" id="PTHR23090">
    <property type="entry name" value="NH 3 /GLUTAMINE-DEPENDENT NAD + SYNTHETASE"/>
    <property type="match status" value="1"/>
</dbReference>
<feature type="domain" description="CN hydrolase" evidence="11">
    <location>
        <begin position="10"/>
        <end position="260"/>
    </location>
</feature>
<comment type="caution">
    <text evidence="7">Lacks conserved residue(s) required for the propagation of feature annotation.</text>
</comment>
<evidence type="ECO:0000256" key="2">
    <source>
        <dbReference type="ARBA" id="ARBA00007145"/>
    </source>
</evidence>
<proteinExistence type="inferred from homology"/>
<evidence type="ECO:0000256" key="7">
    <source>
        <dbReference type="HAMAP-Rule" id="MF_02090"/>
    </source>
</evidence>
<feature type="binding site" evidence="7">
    <location>
        <position position="434"/>
    </location>
    <ligand>
        <name>deamido-NAD(+)</name>
        <dbReference type="ChEBI" id="CHEBI:58437"/>
        <note>ligand shared between two neighboring subunits</note>
    </ligand>
</feature>
<evidence type="ECO:0000256" key="1">
    <source>
        <dbReference type="ARBA" id="ARBA00005188"/>
    </source>
</evidence>
<dbReference type="CDD" id="cd00553">
    <property type="entry name" value="NAD_synthase"/>
    <property type="match status" value="1"/>
</dbReference>
<dbReference type="GO" id="GO:0016740">
    <property type="term" value="F:transferase activity"/>
    <property type="evidence" value="ECO:0007669"/>
    <property type="project" value="UniProtKB-KW"/>
</dbReference>
<dbReference type="PANTHER" id="PTHR23090:SF9">
    <property type="entry name" value="GLUTAMINE-DEPENDENT NAD(+) SYNTHETASE"/>
    <property type="match status" value="1"/>
</dbReference>
<comment type="similarity">
    <text evidence="9">Belongs to the NAD synthetase family.</text>
</comment>
<keyword evidence="12" id="KW-0315">Glutamine amidotransferase</keyword>
<feature type="active site" description="Proton acceptor; for glutaminase activity" evidence="7">
    <location>
        <position position="50"/>
    </location>
</feature>
<dbReference type="GO" id="GO:0009435">
    <property type="term" value="P:NAD+ biosynthetic process"/>
    <property type="evidence" value="ECO:0007669"/>
    <property type="project" value="UniProtKB-UniRule"/>
</dbReference>
<feature type="active site" description="For glutaminase activity" evidence="7">
    <location>
        <position position="126"/>
    </location>
</feature>
<organism evidence="12">
    <name type="scientific">uncultured Gemmatimonadaceae bacterium</name>
    <dbReference type="NCBI Taxonomy" id="246130"/>
    <lineage>
        <taxon>Bacteria</taxon>
        <taxon>Pseudomonadati</taxon>
        <taxon>Gemmatimonadota</taxon>
        <taxon>Gemmatimonadia</taxon>
        <taxon>Gemmatimonadales</taxon>
        <taxon>Gemmatimonadaceae</taxon>
        <taxon>environmental samples</taxon>
    </lineage>
</organism>
<dbReference type="InterPro" id="IPR003694">
    <property type="entry name" value="NAD_synthase"/>
</dbReference>
<gene>
    <name evidence="7" type="primary">nadE</name>
    <name evidence="12" type="ORF">AVDCRST_MAG11-2984</name>
</gene>
<dbReference type="Gene3D" id="3.60.110.10">
    <property type="entry name" value="Carbon-nitrogen hydrolase"/>
    <property type="match status" value="1"/>
</dbReference>
<dbReference type="AlphaFoldDB" id="A0A6J4LUL6"/>
<dbReference type="Pfam" id="PF00795">
    <property type="entry name" value="CN_hydrolase"/>
    <property type="match status" value="1"/>
</dbReference>
<dbReference type="PIRSF" id="PIRSF006630">
    <property type="entry name" value="NADS_GAT"/>
    <property type="match status" value="1"/>
</dbReference>
<dbReference type="EC" id="6.3.5.1" evidence="7 8"/>
<comment type="function">
    <text evidence="7">Catalyzes the ATP-dependent amidation of deamido-NAD to form NAD. Uses L-glutamine as a nitrogen source.</text>
</comment>
<evidence type="ECO:0000313" key="12">
    <source>
        <dbReference type="EMBL" id="CAA9341335.1"/>
    </source>
</evidence>
<feature type="active site" description="Nucleophile; for glutaminase activity" evidence="7">
    <location>
        <position position="163"/>
    </location>
</feature>
<evidence type="ECO:0000256" key="9">
    <source>
        <dbReference type="RuleBase" id="RU003811"/>
    </source>
</evidence>
<comment type="similarity">
    <text evidence="2 7 8">In the C-terminal section; belongs to the NAD synthetase family.</text>
</comment>
<dbReference type="PROSITE" id="PS50263">
    <property type="entry name" value="CN_HYDROLASE"/>
    <property type="match status" value="1"/>
</dbReference>